<name>A0A9P4TPU5_CURKU</name>
<evidence type="ECO:0000259" key="1">
    <source>
        <dbReference type="Pfam" id="PF17111"/>
    </source>
</evidence>
<sequence>MKKWLLSYKTTLVVAFYSLNVQDHSISQESLSDLNDLISGAQEDLEDQLDAVNRAGEGSRTIFGTDTSRPEFNLTVARNEVGVGAVSSSGVHSAQTLQGLLHSRTPELALALQALQTQLTNIRSEAVQAVLNDIPAEQNPEGPQPPLIVF</sequence>
<dbReference type="AlphaFoldDB" id="A0A9P4TPU5"/>
<dbReference type="OrthoDB" id="5068804at2759"/>
<evidence type="ECO:0000313" key="2">
    <source>
        <dbReference type="EMBL" id="KAF3010021.1"/>
    </source>
</evidence>
<accession>A0A9P4TPU5</accession>
<protein>
    <recommendedName>
        <fullName evidence="1">Azaphilone pigments biosynthesis cluster protein L N-terminal domain-containing protein</fullName>
    </recommendedName>
</protein>
<gene>
    <name evidence="2" type="ORF">E8E13_011441</name>
</gene>
<organism evidence="2 3">
    <name type="scientific">Curvularia kusanoi</name>
    <name type="common">Cochliobolus kusanoi</name>
    <dbReference type="NCBI Taxonomy" id="90978"/>
    <lineage>
        <taxon>Eukaryota</taxon>
        <taxon>Fungi</taxon>
        <taxon>Dikarya</taxon>
        <taxon>Ascomycota</taxon>
        <taxon>Pezizomycotina</taxon>
        <taxon>Dothideomycetes</taxon>
        <taxon>Pleosporomycetidae</taxon>
        <taxon>Pleosporales</taxon>
        <taxon>Pleosporineae</taxon>
        <taxon>Pleosporaceae</taxon>
        <taxon>Curvularia</taxon>
    </lineage>
</organism>
<proteinExistence type="predicted"/>
<dbReference type="EMBL" id="SWKU01000002">
    <property type="protein sequence ID" value="KAF3010021.1"/>
    <property type="molecule type" value="Genomic_DNA"/>
</dbReference>
<evidence type="ECO:0000313" key="3">
    <source>
        <dbReference type="Proteomes" id="UP000801428"/>
    </source>
</evidence>
<feature type="domain" description="Azaphilone pigments biosynthesis cluster protein L N-terminal" evidence="1">
    <location>
        <begin position="2"/>
        <end position="54"/>
    </location>
</feature>
<comment type="caution">
    <text evidence="2">The sequence shown here is derived from an EMBL/GenBank/DDBJ whole genome shotgun (WGS) entry which is preliminary data.</text>
</comment>
<dbReference type="Proteomes" id="UP000801428">
    <property type="component" value="Unassembled WGS sequence"/>
</dbReference>
<dbReference type="InterPro" id="IPR031348">
    <property type="entry name" value="PigL_N"/>
</dbReference>
<dbReference type="Pfam" id="PF17111">
    <property type="entry name" value="PigL_N"/>
    <property type="match status" value="1"/>
</dbReference>
<keyword evidence="3" id="KW-1185">Reference proteome</keyword>
<reference evidence="2" key="1">
    <citation type="submission" date="2019-04" db="EMBL/GenBank/DDBJ databases">
        <title>Sequencing of skin fungus with MAO and IRED activity.</title>
        <authorList>
            <person name="Marsaioli A.J."/>
            <person name="Bonatto J.M.C."/>
            <person name="Reis Junior O."/>
        </authorList>
    </citation>
    <scope>NUCLEOTIDE SEQUENCE</scope>
    <source>
        <strain evidence="2">30M1</strain>
    </source>
</reference>